<evidence type="ECO:0000313" key="5">
    <source>
        <dbReference type="EMBL" id="MCO5723438.1"/>
    </source>
</evidence>
<gene>
    <name evidence="5" type="ORF">NG653_01135</name>
</gene>
<organism evidence="5 6">
    <name type="scientific">Robiginitalea marina</name>
    <dbReference type="NCBI Taxonomy" id="2954105"/>
    <lineage>
        <taxon>Bacteria</taxon>
        <taxon>Pseudomonadati</taxon>
        <taxon>Bacteroidota</taxon>
        <taxon>Flavobacteriia</taxon>
        <taxon>Flavobacteriales</taxon>
        <taxon>Flavobacteriaceae</taxon>
        <taxon>Robiginitalea</taxon>
    </lineage>
</organism>
<protein>
    <submittedName>
        <fullName evidence="5">Biotin-dependent carboxyltransferase family protein</fullName>
    </submittedName>
</protein>
<dbReference type="EMBL" id="JAMXIB010000001">
    <property type="protein sequence ID" value="MCO5723438.1"/>
    <property type="molecule type" value="Genomic_DNA"/>
</dbReference>
<evidence type="ECO:0000256" key="2">
    <source>
        <dbReference type="ARBA" id="ARBA00022801"/>
    </source>
</evidence>
<comment type="caution">
    <text evidence="5">The sequence shown here is derived from an EMBL/GenBank/DDBJ whole genome shotgun (WGS) entry which is preliminary data.</text>
</comment>
<evidence type="ECO:0000313" key="6">
    <source>
        <dbReference type="Proteomes" id="UP001206312"/>
    </source>
</evidence>
<accession>A0ABT1ATX8</accession>
<dbReference type="SMART" id="SM00797">
    <property type="entry name" value="AHS2"/>
    <property type="match status" value="1"/>
</dbReference>
<dbReference type="InterPro" id="IPR052708">
    <property type="entry name" value="PxpC"/>
</dbReference>
<keyword evidence="3" id="KW-0067">ATP-binding</keyword>
<dbReference type="PANTHER" id="PTHR43309:SF3">
    <property type="entry name" value="5-OXOPROLINASE SUBUNIT C"/>
    <property type="match status" value="1"/>
</dbReference>
<evidence type="ECO:0000256" key="3">
    <source>
        <dbReference type="ARBA" id="ARBA00022840"/>
    </source>
</evidence>
<reference evidence="5 6" key="1">
    <citation type="submission" date="2022-06" db="EMBL/GenBank/DDBJ databases">
        <authorList>
            <person name="Xuan X."/>
        </authorList>
    </citation>
    <scope>NUCLEOTIDE SEQUENCE [LARGE SCALE GENOMIC DNA]</scope>
    <source>
        <strain evidence="5 6">2V75</strain>
    </source>
</reference>
<feature type="domain" description="Carboxyltransferase" evidence="4">
    <location>
        <begin position="23"/>
        <end position="279"/>
    </location>
</feature>
<dbReference type="InterPro" id="IPR003778">
    <property type="entry name" value="CT_A_B"/>
</dbReference>
<dbReference type="Pfam" id="PF02626">
    <property type="entry name" value="CT_A_B"/>
    <property type="match status" value="1"/>
</dbReference>
<evidence type="ECO:0000256" key="1">
    <source>
        <dbReference type="ARBA" id="ARBA00022741"/>
    </source>
</evidence>
<sequence>MLKIIQPGFYTTLQDLGRYHYRQYGVPVSGAMDQGALRRANALLENEPGAAALEVTMKGPEVEFTTPTFLVVSGAHLEAELNGEPVEMNRVYQVPAGSHLKCGPVLRGLRAYLAVKGGFLPEVRLGSRSYFPPVTRHKFLARDSELPYAPCEDFTPRLLKLNAADSYGQKEVRVWPGPEFDLLNPSQKACLFETEYHLAKEHDRMACQLGPAMEGIGTSMITSATLPGTVQLTPAGKLLVLLRDGQTTGGYPRILQLDPDSLDLMGQKKSGDAIRFLWA</sequence>
<dbReference type="Proteomes" id="UP001206312">
    <property type="component" value="Unassembled WGS sequence"/>
</dbReference>
<dbReference type="RefSeq" id="WP_252739815.1">
    <property type="nucleotide sequence ID" value="NZ_JAMXIB010000001.1"/>
</dbReference>
<keyword evidence="1" id="KW-0547">Nucleotide-binding</keyword>
<dbReference type="InterPro" id="IPR029000">
    <property type="entry name" value="Cyclophilin-like_dom_sf"/>
</dbReference>
<dbReference type="PANTHER" id="PTHR43309">
    <property type="entry name" value="5-OXOPROLINASE SUBUNIT C"/>
    <property type="match status" value="1"/>
</dbReference>
<evidence type="ECO:0000259" key="4">
    <source>
        <dbReference type="SMART" id="SM00797"/>
    </source>
</evidence>
<proteinExistence type="predicted"/>
<name>A0ABT1ATX8_9FLAO</name>
<keyword evidence="6" id="KW-1185">Reference proteome</keyword>
<dbReference type="Gene3D" id="2.40.100.10">
    <property type="entry name" value="Cyclophilin-like"/>
    <property type="match status" value="1"/>
</dbReference>
<keyword evidence="2" id="KW-0378">Hydrolase</keyword>